<feature type="compositionally biased region" description="Basic and acidic residues" evidence="1">
    <location>
        <begin position="715"/>
        <end position="724"/>
    </location>
</feature>
<feature type="transmembrane region" description="Helical" evidence="2">
    <location>
        <begin position="87"/>
        <end position="108"/>
    </location>
</feature>
<evidence type="ECO:0000313" key="3">
    <source>
        <dbReference type="EMBL" id="RFS48538.1"/>
    </source>
</evidence>
<feature type="transmembrane region" description="Helical" evidence="2">
    <location>
        <begin position="196"/>
        <end position="216"/>
    </location>
</feature>
<feature type="compositionally biased region" description="Basic residues" evidence="1">
    <location>
        <begin position="775"/>
        <end position="788"/>
    </location>
</feature>
<keyword evidence="2" id="KW-0472">Membrane</keyword>
<feature type="compositionally biased region" description="Low complexity" evidence="1">
    <location>
        <begin position="309"/>
        <end position="342"/>
    </location>
</feature>
<feature type="region of interest" description="Disordered" evidence="1">
    <location>
        <begin position="443"/>
        <end position="788"/>
    </location>
</feature>
<evidence type="ECO:0000256" key="2">
    <source>
        <dbReference type="SAM" id="Phobius"/>
    </source>
</evidence>
<feature type="compositionally biased region" description="Polar residues" evidence="1">
    <location>
        <begin position="509"/>
        <end position="532"/>
    </location>
</feature>
<dbReference type="EMBL" id="QVFU01000001">
    <property type="protein sequence ID" value="RFS48538.1"/>
    <property type="molecule type" value="Genomic_DNA"/>
</dbReference>
<feature type="region of interest" description="Disordered" evidence="1">
    <location>
        <begin position="296"/>
        <end position="424"/>
    </location>
</feature>
<dbReference type="AlphaFoldDB" id="A0A372G6C0"/>
<gene>
    <name evidence="3" type="ORF">D0Q02_02025</name>
</gene>
<feature type="transmembrane region" description="Helical" evidence="2">
    <location>
        <begin position="256"/>
        <end position="283"/>
    </location>
</feature>
<evidence type="ECO:0000256" key="1">
    <source>
        <dbReference type="SAM" id="MobiDB-lite"/>
    </source>
</evidence>
<protein>
    <submittedName>
        <fullName evidence="3">Uncharacterized protein</fullName>
    </submittedName>
</protein>
<feature type="compositionally biased region" description="Low complexity" evidence="1">
    <location>
        <begin position="664"/>
        <end position="684"/>
    </location>
</feature>
<sequence>MAHRTLSRLLLTAFGVSLLAAAGQLGVAFGFGIIRLTGAFTDATVNQWPAQLVWAGWFAANAAVVGAVLTERLAGRAGGLTGTGHQVAVAGSAALGATVVAPLCMRPARGAELVSVDPVWAVAICAVLGAVVGAGAALAALIRPSFAGNMAGVAATMWLLALLSVAPALGASGPLTPVRLGVLEPTWLTADAAQRLALLLLPLISLLAGAATGALARWRGQPPLVSGPSGVAGPILVAFAYLAAGPGDASDRYQIAPYYGALIAVAVGVLGSAAAALVPLAVLDRGTAGTTETAIEPTAILPPLPATPALPTAAGRPAGPEPAAAGTVVVADPPGGTPTGPDLSATGAHASPPHWDWPGEPTAPGAPGRPPIDPASGTTPGTGTGIPIAAGPTIDGETAPAPTAVAPSADTASVGTASADSPTADLDAASTADLDAAGTADLDAAGTAPVGDGGDFTPASSTAEPAPASRRGRATRPSAQVRNRAAPAPNRATPAPTGPTGRPEAPSPTAGQSPTERTPTPRSGMPSASGTGSADRPGTAAVAPAADLGPAPVVDAPAADDVPTSVGPPDGATTPAAGPVEGPTPETATWHQRLRPAVHTTATWNAFAPTRRPEPADEANPPTQPGDATSPTEPADRVTPSTEPGDVGASSPDGGTDRTDSRTAGAEPDPAAAARDISAAFASAEPVVSTDPAAAARDLSAAFSKPPAPRAEPAPPEHDREKGRRGLFRRSRPRHAEPDTAEQEEPLAAQDEEYMDWVAGLGRPSVDDEPLLKEPRRRLRPTGRHHRE</sequence>
<feature type="transmembrane region" description="Helical" evidence="2">
    <location>
        <begin position="54"/>
        <end position="75"/>
    </location>
</feature>
<name>A0A372G6C0_9ACTN</name>
<feature type="compositionally biased region" description="Low complexity" evidence="1">
    <location>
        <begin position="482"/>
        <end position="504"/>
    </location>
</feature>
<proteinExistence type="predicted"/>
<feature type="compositionally biased region" description="Low complexity" evidence="1">
    <location>
        <begin position="377"/>
        <end position="424"/>
    </location>
</feature>
<reference evidence="3 4" key="1">
    <citation type="submission" date="2018-08" db="EMBL/GenBank/DDBJ databases">
        <title>Verrucosispora craniellae sp. nov., isolated from a marine sponge in the South China Sea.</title>
        <authorList>
            <person name="Li L."/>
            <person name="Lin H.W."/>
        </authorList>
    </citation>
    <scope>NUCLEOTIDE SEQUENCE [LARGE SCALE GENOMIC DNA]</scope>
    <source>
        <strain evidence="3 4">LHW63014</strain>
    </source>
</reference>
<evidence type="ECO:0000313" key="4">
    <source>
        <dbReference type="Proteomes" id="UP000262621"/>
    </source>
</evidence>
<feature type="transmembrane region" description="Helical" evidence="2">
    <location>
        <begin position="120"/>
        <end position="142"/>
    </location>
</feature>
<keyword evidence="2" id="KW-0812">Transmembrane</keyword>
<keyword evidence="2" id="KW-1133">Transmembrane helix</keyword>
<feature type="compositionally biased region" description="Low complexity" evidence="1">
    <location>
        <begin position="457"/>
        <end position="469"/>
    </location>
</feature>
<feature type="transmembrane region" description="Helical" evidence="2">
    <location>
        <begin position="223"/>
        <end position="244"/>
    </location>
</feature>
<accession>A0A372G6C0</accession>
<dbReference type="OrthoDB" id="3331620at2"/>
<dbReference type="Proteomes" id="UP000262621">
    <property type="component" value="Unassembled WGS sequence"/>
</dbReference>
<feature type="compositionally biased region" description="Low complexity" evidence="1">
    <location>
        <begin position="540"/>
        <end position="579"/>
    </location>
</feature>
<organism evidence="3 4">
    <name type="scientific">Micromonospora craniellae</name>
    <dbReference type="NCBI Taxonomy" id="2294034"/>
    <lineage>
        <taxon>Bacteria</taxon>
        <taxon>Bacillati</taxon>
        <taxon>Actinomycetota</taxon>
        <taxon>Actinomycetes</taxon>
        <taxon>Micromonosporales</taxon>
        <taxon>Micromonosporaceae</taxon>
        <taxon>Micromonospora</taxon>
    </lineage>
</organism>
<keyword evidence="4" id="KW-1185">Reference proteome</keyword>
<feature type="compositionally biased region" description="Low complexity" evidence="1">
    <location>
        <begin position="693"/>
        <end position="702"/>
    </location>
</feature>
<feature type="compositionally biased region" description="Acidic residues" evidence="1">
    <location>
        <begin position="739"/>
        <end position="755"/>
    </location>
</feature>
<dbReference type="RefSeq" id="WP_117226456.1">
    <property type="nucleotide sequence ID" value="NZ_CP061725.1"/>
</dbReference>
<comment type="caution">
    <text evidence="3">The sequence shown here is derived from an EMBL/GenBank/DDBJ whole genome shotgun (WGS) entry which is preliminary data.</text>
</comment>